<proteinExistence type="predicted"/>
<keyword evidence="1" id="KW-0732">Signal</keyword>
<evidence type="ECO:0000259" key="2">
    <source>
        <dbReference type="Pfam" id="PF13313"/>
    </source>
</evidence>
<protein>
    <submittedName>
        <fullName evidence="3">DUF4082 domain-containing protein</fullName>
    </submittedName>
</protein>
<gene>
    <name evidence="3" type="ORF">ACFPM7_17105</name>
</gene>
<feature type="domain" description="DUF4082" evidence="2">
    <location>
        <begin position="147"/>
        <end position="298"/>
    </location>
</feature>
<reference evidence="4" key="1">
    <citation type="journal article" date="2019" name="Int. J. Syst. Evol. Microbiol.">
        <title>The Global Catalogue of Microorganisms (GCM) 10K type strain sequencing project: providing services to taxonomists for standard genome sequencing and annotation.</title>
        <authorList>
            <consortium name="The Broad Institute Genomics Platform"/>
            <consortium name="The Broad Institute Genome Sequencing Center for Infectious Disease"/>
            <person name="Wu L."/>
            <person name="Ma J."/>
        </authorList>
    </citation>
    <scope>NUCLEOTIDE SEQUENCE [LARGE SCALE GENOMIC DNA]</scope>
    <source>
        <strain evidence="4">CCUG 59778</strain>
    </source>
</reference>
<sequence>MRKWLVPLAAMALLPLMAPPAAAQSAVGAWSDLPSGTEVVAGQPVTITGHSRGTATSGVKFTELSLHHPTSFVVVAGAGETDWSHTFTPGAADVGPMVIRYRVNLDDGGQAADVLLHLKVTTGQTPPVACPCALAAHDGEEPPAYWETVDRELGLRFFTDRPGYVSAVRVSAGAGVHPGMQARLWEPIPVRPYLTPEAFLLARSTQASEDPATGVVTFTLPAPVLIDSYTEYTVSYTVPAGALYRAKAGVWTEQEENPAAPVMPQFHFSYDPHGGTPGVFGAGGQFPHQVYDASHYWVTPVFTPSA</sequence>
<accession>A0ABW0EQZ2</accession>
<dbReference type="RefSeq" id="WP_378248622.1">
    <property type="nucleotide sequence ID" value="NZ_JBHSKF010000007.1"/>
</dbReference>
<dbReference type="InterPro" id="IPR025141">
    <property type="entry name" value="DUF4082"/>
</dbReference>
<dbReference type="Pfam" id="PF13313">
    <property type="entry name" value="DUF4082"/>
    <property type="match status" value="1"/>
</dbReference>
<evidence type="ECO:0000313" key="3">
    <source>
        <dbReference type="EMBL" id="MFC5288778.1"/>
    </source>
</evidence>
<feature type="chain" id="PRO_5045613942" evidence="1">
    <location>
        <begin position="24"/>
        <end position="306"/>
    </location>
</feature>
<organism evidence="3 4">
    <name type="scientific">Actinokineospora guangxiensis</name>
    <dbReference type="NCBI Taxonomy" id="1490288"/>
    <lineage>
        <taxon>Bacteria</taxon>
        <taxon>Bacillati</taxon>
        <taxon>Actinomycetota</taxon>
        <taxon>Actinomycetes</taxon>
        <taxon>Pseudonocardiales</taxon>
        <taxon>Pseudonocardiaceae</taxon>
        <taxon>Actinokineospora</taxon>
    </lineage>
</organism>
<name>A0ABW0EQZ2_9PSEU</name>
<keyword evidence="4" id="KW-1185">Reference proteome</keyword>
<dbReference type="Proteomes" id="UP001596157">
    <property type="component" value="Unassembled WGS sequence"/>
</dbReference>
<evidence type="ECO:0000313" key="4">
    <source>
        <dbReference type="Proteomes" id="UP001596157"/>
    </source>
</evidence>
<comment type="caution">
    <text evidence="3">The sequence shown here is derived from an EMBL/GenBank/DDBJ whole genome shotgun (WGS) entry which is preliminary data.</text>
</comment>
<evidence type="ECO:0000256" key="1">
    <source>
        <dbReference type="SAM" id="SignalP"/>
    </source>
</evidence>
<feature type="signal peptide" evidence="1">
    <location>
        <begin position="1"/>
        <end position="23"/>
    </location>
</feature>
<dbReference type="EMBL" id="JBHSKF010000007">
    <property type="protein sequence ID" value="MFC5288778.1"/>
    <property type="molecule type" value="Genomic_DNA"/>
</dbReference>